<sequence>MIHHTNTSGVKRVARRCRGERAWRVRVWTRRGRSSDKMLKLSARRETREPNEQHIYIYHVARVSPLSPSMIRTPIFARTHAHTYPHWHRAFPVYHAHEYHCPWPRSQPRRTRSRRPHPT</sequence>
<dbReference type="EMBL" id="KL198100">
    <property type="protein sequence ID" value="KDQ07825.1"/>
    <property type="molecule type" value="Genomic_DNA"/>
</dbReference>
<name>A0A067LZN2_BOTB1</name>
<reference evidence="2" key="1">
    <citation type="journal article" date="2014" name="Proc. Natl. Acad. Sci. U.S.A.">
        <title>Extensive sampling of basidiomycete genomes demonstrates inadequacy of the white-rot/brown-rot paradigm for wood decay fungi.</title>
        <authorList>
            <person name="Riley R."/>
            <person name="Salamov A.A."/>
            <person name="Brown D.W."/>
            <person name="Nagy L.G."/>
            <person name="Floudas D."/>
            <person name="Held B.W."/>
            <person name="Levasseur A."/>
            <person name="Lombard V."/>
            <person name="Morin E."/>
            <person name="Otillar R."/>
            <person name="Lindquist E.A."/>
            <person name="Sun H."/>
            <person name="LaButti K.M."/>
            <person name="Schmutz J."/>
            <person name="Jabbour D."/>
            <person name="Luo H."/>
            <person name="Baker S.E."/>
            <person name="Pisabarro A.G."/>
            <person name="Walton J.D."/>
            <person name="Blanchette R.A."/>
            <person name="Henrissat B."/>
            <person name="Martin F."/>
            <person name="Cullen D."/>
            <person name="Hibbett D.S."/>
            <person name="Grigoriev I.V."/>
        </authorList>
    </citation>
    <scope>NUCLEOTIDE SEQUENCE [LARGE SCALE GENOMIC DNA]</scope>
    <source>
        <strain evidence="2">FD-172 SS1</strain>
    </source>
</reference>
<dbReference type="Proteomes" id="UP000027195">
    <property type="component" value="Unassembled WGS sequence"/>
</dbReference>
<dbReference type="HOGENOM" id="CLU_2061132_0_0_1"/>
<evidence type="ECO:0000313" key="1">
    <source>
        <dbReference type="EMBL" id="KDQ07825.1"/>
    </source>
</evidence>
<organism evidence="1 2">
    <name type="scientific">Botryobasidium botryosum (strain FD-172 SS1)</name>
    <dbReference type="NCBI Taxonomy" id="930990"/>
    <lineage>
        <taxon>Eukaryota</taxon>
        <taxon>Fungi</taxon>
        <taxon>Dikarya</taxon>
        <taxon>Basidiomycota</taxon>
        <taxon>Agaricomycotina</taxon>
        <taxon>Agaricomycetes</taxon>
        <taxon>Cantharellales</taxon>
        <taxon>Botryobasidiaceae</taxon>
        <taxon>Botryobasidium</taxon>
    </lineage>
</organism>
<keyword evidence="2" id="KW-1185">Reference proteome</keyword>
<dbReference type="AlphaFoldDB" id="A0A067LZN2"/>
<proteinExistence type="predicted"/>
<dbReference type="InParanoid" id="A0A067LZN2"/>
<protein>
    <submittedName>
        <fullName evidence="1">Uncharacterized protein</fullName>
    </submittedName>
</protein>
<evidence type="ECO:0000313" key="2">
    <source>
        <dbReference type="Proteomes" id="UP000027195"/>
    </source>
</evidence>
<accession>A0A067LZN2</accession>
<gene>
    <name evidence="1" type="ORF">BOTBODRAFT_592671</name>
</gene>